<name>A0A2X1QJW1_KLEPN</name>
<feature type="region of interest" description="Disordered" evidence="1">
    <location>
        <begin position="35"/>
        <end position="81"/>
    </location>
</feature>
<dbReference type="AlphaFoldDB" id="A0A2X1QJW1"/>
<evidence type="ECO:0000313" key="2">
    <source>
        <dbReference type="EMBL" id="SPX55773.1"/>
    </source>
</evidence>
<protein>
    <submittedName>
        <fullName evidence="2">Uncharacterized protein</fullName>
    </submittedName>
</protein>
<reference evidence="2 3" key="1">
    <citation type="submission" date="2018-06" db="EMBL/GenBank/DDBJ databases">
        <authorList>
            <consortium name="Pathogen Informatics"/>
            <person name="Doyle S."/>
        </authorList>
    </citation>
    <scope>NUCLEOTIDE SEQUENCE [LARGE SCALE GENOMIC DNA]</scope>
    <source>
        <strain evidence="2 3">NCTC9601</strain>
    </source>
</reference>
<evidence type="ECO:0000313" key="3">
    <source>
        <dbReference type="Proteomes" id="UP000251123"/>
    </source>
</evidence>
<accession>A0A2X1QJW1</accession>
<proteinExistence type="predicted"/>
<evidence type="ECO:0000256" key="1">
    <source>
        <dbReference type="SAM" id="MobiDB-lite"/>
    </source>
</evidence>
<sequence length="217" mass="25018">MLEQSGKLLVPYSRANSWNSPRRFRWRLGQRCRIQPHPAAGRGGSRRYGRRLAPTPPDAGYRCPGRKPKDGLSGRSPPVQNRFLPAGKIRYLPRGMRASPVWWSPPRSRLWRRFRKTGRSIYVLYPARRSPAVKTVRLVGTQQRGGRLKGIPSGCARRWPWPSTRPTRLPDRHRGEHREPRVFYWSSLYSCCSVLAVSSRKRRTTTPATKRESHGVT</sequence>
<dbReference type="Proteomes" id="UP000251123">
    <property type="component" value="Unassembled WGS sequence"/>
</dbReference>
<organism evidence="2 3">
    <name type="scientific">Klebsiella pneumoniae</name>
    <dbReference type="NCBI Taxonomy" id="573"/>
    <lineage>
        <taxon>Bacteria</taxon>
        <taxon>Pseudomonadati</taxon>
        <taxon>Pseudomonadota</taxon>
        <taxon>Gammaproteobacteria</taxon>
        <taxon>Enterobacterales</taxon>
        <taxon>Enterobacteriaceae</taxon>
        <taxon>Klebsiella/Raoultella group</taxon>
        <taxon>Klebsiella</taxon>
        <taxon>Klebsiella pneumoniae complex</taxon>
    </lineage>
</organism>
<dbReference type="EMBL" id="UASN01000020">
    <property type="protein sequence ID" value="SPX55773.1"/>
    <property type="molecule type" value="Genomic_DNA"/>
</dbReference>
<gene>
    <name evidence="2" type="ORF">NCTC9601_02955</name>
</gene>